<dbReference type="KEGG" id="lal:AT746_14855"/>
<proteinExistence type="predicted"/>
<evidence type="ECO:0000313" key="4">
    <source>
        <dbReference type="Proteomes" id="UP000068447"/>
    </source>
</evidence>
<reference evidence="3 4" key="1">
    <citation type="submission" date="2015-12" db="EMBL/GenBank/DDBJ databases">
        <title>Complete genome of Lacimicrobium alkaliphilum KCTC 32984.</title>
        <authorList>
            <person name="Kim S.-G."/>
            <person name="Lee Y.-J."/>
        </authorList>
    </citation>
    <scope>NUCLEOTIDE SEQUENCE [LARGE SCALE GENOMIC DNA]</scope>
    <source>
        <strain evidence="3 4">YelD216</strain>
    </source>
</reference>
<dbReference type="STRING" id="1526571.AT746_14855"/>
<keyword evidence="4" id="KW-1185">Reference proteome</keyword>
<dbReference type="PANTHER" id="PTHR30469">
    <property type="entry name" value="MULTIDRUG RESISTANCE PROTEIN MDTA"/>
    <property type="match status" value="1"/>
</dbReference>
<dbReference type="Gene3D" id="2.40.50.100">
    <property type="match status" value="1"/>
</dbReference>
<feature type="coiled-coil region" evidence="1">
    <location>
        <begin position="110"/>
        <end position="144"/>
    </location>
</feature>
<dbReference type="Pfam" id="PF25989">
    <property type="entry name" value="YknX_C"/>
    <property type="match status" value="1"/>
</dbReference>
<evidence type="ECO:0000259" key="2">
    <source>
        <dbReference type="Pfam" id="PF25989"/>
    </source>
</evidence>
<evidence type="ECO:0000256" key="1">
    <source>
        <dbReference type="SAM" id="Coils"/>
    </source>
</evidence>
<feature type="domain" description="YknX-like C-terminal permuted SH3-like" evidence="2">
    <location>
        <begin position="335"/>
        <end position="402"/>
    </location>
</feature>
<dbReference type="Proteomes" id="UP000068447">
    <property type="component" value="Chromosome"/>
</dbReference>
<name>A0A0U2ZAA8_9ALTE</name>
<dbReference type="GO" id="GO:0015562">
    <property type="term" value="F:efflux transmembrane transporter activity"/>
    <property type="evidence" value="ECO:0007669"/>
    <property type="project" value="TreeGrafter"/>
</dbReference>
<dbReference type="EMBL" id="CP013650">
    <property type="protein sequence ID" value="ALS99412.1"/>
    <property type="molecule type" value="Genomic_DNA"/>
</dbReference>
<gene>
    <name evidence="3" type="ORF">AT746_14855</name>
</gene>
<dbReference type="Gene3D" id="1.10.287.470">
    <property type="entry name" value="Helix hairpin bin"/>
    <property type="match status" value="1"/>
</dbReference>
<dbReference type="RefSeq" id="WP_062481705.1">
    <property type="nucleotide sequence ID" value="NZ_CP013650.1"/>
</dbReference>
<dbReference type="PANTHER" id="PTHR30469:SF15">
    <property type="entry name" value="HLYD FAMILY OF SECRETION PROTEINS"/>
    <property type="match status" value="1"/>
</dbReference>
<organism evidence="3 4">
    <name type="scientific">Lacimicrobium alkaliphilum</name>
    <dbReference type="NCBI Taxonomy" id="1526571"/>
    <lineage>
        <taxon>Bacteria</taxon>
        <taxon>Pseudomonadati</taxon>
        <taxon>Pseudomonadota</taxon>
        <taxon>Gammaproteobacteria</taxon>
        <taxon>Alteromonadales</taxon>
        <taxon>Alteromonadaceae</taxon>
        <taxon>Lacimicrobium</taxon>
    </lineage>
</organism>
<dbReference type="OrthoDB" id="9791520at2"/>
<keyword evidence="1" id="KW-0175">Coiled coil</keyword>
<sequence length="406" mass="44137">MPPTGSRFWLTTTVLIVLVLLLGYALWPQAIQVDVAEARLEAMQLTIDEEGRTRVRDAYMVAAPVAGRLLRVEKEPGDAVVADETIIARLLPLSPALLDIRTREQGLAAVSSAQAAIRMAKADLNRAQADRELAEAESQRTQKLFDKGLSTQAELDAAIRTARSAAAALDTANAALAVREAELDAARARLIDIRDADGPVATGQHQKVIEIRAPESGKVLQILQKSETTVSAGTPIMEIGDTDNDLEIIAELLSTDAVRVSPGDPVIIDNWGGTRAIDGTVKRVEPWGFTKYSALGVEEQRVNTIIRINENARQHQLGHGYRVECRIVVWQDPSVLTVPSSALFRHNTDWAVFVKQRNKVTLTVVKVGHNNGIRAQILTGLEPGEKVVLYPGPELQDGAAVTERTD</sequence>
<protein>
    <submittedName>
        <fullName evidence="3">RND transporter</fullName>
    </submittedName>
</protein>
<dbReference type="Gene3D" id="2.40.420.20">
    <property type="match status" value="1"/>
</dbReference>
<accession>A0A0U2ZAA8</accession>
<dbReference type="AlphaFoldDB" id="A0A0U2ZAA8"/>
<evidence type="ECO:0000313" key="3">
    <source>
        <dbReference type="EMBL" id="ALS99412.1"/>
    </source>
</evidence>
<dbReference type="InterPro" id="IPR058637">
    <property type="entry name" value="YknX-like_C"/>
</dbReference>
<dbReference type="GO" id="GO:1990281">
    <property type="term" value="C:efflux pump complex"/>
    <property type="evidence" value="ECO:0007669"/>
    <property type="project" value="TreeGrafter"/>
</dbReference>